<feature type="domain" description="HTH luxR-type" evidence="7">
    <location>
        <begin position="180"/>
        <end position="245"/>
    </location>
</feature>
<gene>
    <name evidence="9" type="ORF">GCM10020369_39330</name>
</gene>
<dbReference type="InterPro" id="IPR058245">
    <property type="entry name" value="NreC/VraR/RcsB-like_REC"/>
</dbReference>
<reference evidence="10" key="1">
    <citation type="journal article" date="2019" name="Int. J. Syst. Evol. Microbiol.">
        <title>The Global Catalogue of Microorganisms (GCM) 10K type strain sequencing project: providing services to taxonomists for standard genome sequencing and annotation.</title>
        <authorList>
            <consortium name="The Broad Institute Genomics Platform"/>
            <consortium name="The Broad Institute Genome Sequencing Center for Infectious Disease"/>
            <person name="Wu L."/>
            <person name="Ma J."/>
        </authorList>
    </citation>
    <scope>NUCLEOTIDE SEQUENCE [LARGE SCALE GENOMIC DNA]</scope>
    <source>
        <strain evidence="10">JCM 9458</strain>
    </source>
</reference>
<dbReference type="SUPFAM" id="SSF46894">
    <property type="entry name" value="C-terminal effector domain of the bipartite response regulators"/>
    <property type="match status" value="1"/>
</dbReference>
<dbReference type="InterPro" id="IPR001789">
    <property type="entry name" value="Sig_transdc_resp-reg_receiver"/>
</dbReference>
<protein>
    <submittedName>
        <fullName evidence="9">Response regulator transcription factor</fullName>
    </submittedName>
</protein>
<dbReference type="InterPro" id="IPR000792">
    <property type="entry name" value="Tscrpt_reg_LuxR_C"/>
</dbReference>
<keyword evidence="10" id="KW-1185">Reference proteome</keyword>
<dbReference type="CDD" id="cd17535">
    <property type="entry name" value="REC_NarL-like"/>
    <property type="match status" value="1"/>
</dbReference>
<name>A0ABP6T108_9ACTN</name>
<comment type="caution">
    <text evidence="5">Lacks conserved residue(s) required for the propagation of feature annotation.</text>
</comment>
<comment type="caution">
    <text evidence="9">The sequence shown here is derived from an EMBL/GenBank/DDBJ whole genome shotgun (WGS) entry which is preliminary data.</text>
</comment>
<dbReference type="PANTHER" id="PTHR43214">
    <property type="entry name" value="TWO-COMPONENT RESPONSE REGULATOR"/>
    <property type="match status" value="1"/>
</dbReference>
<dbReference type="CDD" id="cd06170">
    <property type="entry name" value="LuxR_C_like"/>
    <property type="match status" value="1"/>
</dbReference>
<keyword evidence="1" id="KW-0597">Phosphoprotein</keyword>
<dbReference type="Proteomes" id="UP001501676">
    <property type="component" value="Unassembled WGS sequence"/>
</dbReference>
<dbReference type="Pfam" id="PF00072">
    <property type="entry name" value="Response_reg"/>
    <property type="match status" value="1"/>
</dbReference>
<sequence length="257" mass="27751">MLVTRSDPPVRRPGPPLPGASDRPPANERRRDHELAALQLLVVDGVRLYREGLAVVLAREHGVGRVLTAHDACSAADELREHQPDVVLINVADGNHDLVRAVRASAPDTAIVVVGVSESEKDVVACAEAGVAGYLLRTEPMEHLLRVMRSVLAGETLCSPRTTALLLRRVQALAARQVPGRRAVPALTAREEDVLDLLDVGLSNQEIGDRLGITVRTVKNHVHNILEKVGARRRGEAVAAYRRSRVVGSADPAGRRT</sequence>
<dbReference type="SMART" id="SM00448">
    <property type="entry name" value="REC"/>
    <property type="match status" value="1"/>
</dbReference>
<dbReference type="Pfam" id="PF00196">
    <property type="entry name" value="GerE"/>
    <property type="match status" value="1"/>
</dbReference>
<dbReference type="SMART" id="SM00421">
    <property type="entry name" value="HTH_LUXR"/>
    <property type="match status" value="1"/>
</dbReference>
<keyword evidence="3" id="KW-0238">DNA-binding</keyword>
<dbReference type="PROSITE" id="PS50110">
    <property type="entry name" value="RESPONSE_REGULATORY"/>
    <property type="match status" value="1"/>
</dbReference>
<evidence type="ECO:0000256" key="4">
    <source>
        <dbReference type="ARBA" id="ARBA00023163"/>
    </source>
</evidence>
<dbReference type="InterPro" id="IPR011006">
    <property type="entry name" value="CheY-like_superfamily"/>
</dbReference>
<evidence type="ECO:0000256" key="3">
    <source>
        <dbReference type="ARBA" id="ARBA00023125"/>
    </source>
</evidence>
<dbReference type="EMBL" id="BAAAYN010000024">
    <property type="protein sequence ID" value="GAA3389394.1"/>
    <property type="molecule type" value="Genomic_DNA"/>
</dbReference>
<dbReference type="PROSITE" id="PS50043">
    <property type="entry name" value="HTH_LUXR_2"/>
    <property type="match status" value="1"/>
</dbReference>
<dbReference type="InterPro" id="IPR039420">
    <property type="entry name" value="WalR-like"/>
</dbReference>
<evidence type="ECO:0000259" key="8">
    <source>
        <dbReference type="PROSITE" id="PS50110"/>
    </source>
</evidence>
<accession>A0ABP6T108</accession>
<evidence type="ECO:0000256" key="5">
    <source>
        <dbReference type="PROSITE-ProRule" id="PRU00169"/>
    </source>
</evidence>
<evidence type="ECO:0000256" key="6">
    <source>
        <dbReference type="SAM" id="MobiDB-lite"/>
    </source>
</evidence>
<dbReference type="PROSITE" id="PS00622">
    <property type="entry name" value="HTH_LUXR_1"/>
    <property type="match status" value="1"/>
</dbReference>
<keyword evidence="2" id="KW-0805">Transcription regulation</keyword>
<proteinExistence type="predicted"/>
<evidence type="ECO:0000256" key="2">
    <source>
        <dbReference type="ARBA" id="ARBA00023015"/>
    </source>
</evidence>
<evidence type="ECO:0000259" key="7">
    <source>
        <dbReference type="PROSITE" id="PS50043"/>
    </source>
</evidence>
<evidence type="ECO:0000256" key="1">
    <source>
        <dbReference type="ARBA" id="ARBA00022553"/>
    </source>
</evidence>
<organism evidence="9 10">
    <name type="scientific">Cryptosporangium minutisporangium</name>
    <dbReference type="NCBI Taxonomy" id="113569"/>
    <lineage>
        <taxon>Bacteria</taxon>
        <taxon>Bacillati</taxon>
        <taxon>Actinomycetota</taxon>
        <taxon>Actinomycetes</taxon>
        <taxon>Cryptosporangiales</taxon>
        <taxon>Cryptosporangiaceae</taxon>
        <taxon>Cryptosporangium</taxon>
    </lineage>
</organism>
<dbReference type="Gene3D" id="3.40.50.2300">
    <property type="match status" value="1"/>
</dbReference>
<dbReference type="SUPFAM" id="SSF52172">
    <property type="entry name" value="CheY-like"/>
    <property type="match status" value="1"/>
</dbReference>
<feature type="domain" description="Response regulatory" evidence="8">
    <location>
        <begin position="39"/>
        <end position="152"/>
    </location>
</feature>
<keyword evidence="4" id="KW-0804">Transcription</keyword>
<dbReference type="PRINTS" id="PR00038">
    <property type="entry name" value="HTHLUXR"/>
</dbReference>
<feature type="region of interest" description="Disordered" evidence="6">
    <location>
        <begin position="1"/>
        <end position="29"/>
    </location>
</feature>
<evidence type="ECO:0000313" key="10">
    <source>
        <dbReference type="Proteomes" id="UP001501676"/>
    </source>
</evidence>
<dbReference type="PANTHER" id="PTHR43214:SF24">
    <property type="entry name" value="TRANSCRIPTIONAL REGULATORY PROTEIN NARL-RELATED"/>
    <property type="match status" value="1"/>
</dbReference>
<evidence type="ECO:0000313" key="9">
    <source>
        <dbReference type="EMBL" id="GAA3389394.1"/>
    </source>
</evidence>
<dbReference type="InterPro" id="IPR016032">
    <property type="entry name" value="Sig_transdc_resp-reg_C-effctor"/>
</dbReference>